<dbReference type="InterPro" id="IPR002110">
    <property type="entry name" value="Ankyrin_rpt"/>
</dbReference>
<dbReference type="Gene3D" id="1.25.40.20">
    <property type="entry name" value="Ankyrin repeat-containing domain"/>
    <property type="match status" value="1"/>
</dbReference>
<dbReference type="PROSITE" id="PS50088">
    <property type="entry name" value="ANK_REPEAT"/>
    <property type="match status" value="1"/>
</dbReference>
<dbReference type="PROSITE" id="PS50297">
    <property type="entry name" value="ANK_REP_REGION"/>
    <property type="match status" value="1"/>
</dbReference>
<proteinExistence type="predicted"/>
<accession>A0A151THD6</accession>
<dbReference type="GO" id="GO:0005886">
    <property type="term" value="C:plasma membrane"/>
    <property type="evidence" value="ECO:0007669"/>
    <property type="project" value="UniProtKB-SubCell"/>
</dbReference>
<evidence type="ECO:0000256" key="2">
    <source>
        <dbReference type="PROSITE-ProRule" id="PRU00023"/>
    </source>
</evidence>
<dbReference type="AlphaFoldDB" id="A0A151THD6"/>
<dbReference type="PANTHER" id="PTHR24121:SF16">
    <property type="entry name" value="NON-SPECIFIC SERINE_THREONINE PROTEIN KINASE"/>
    <property type="match status" value="1"/>
</dbReference>
<dbReference type="Pfam" id="PF12796">
    <property type="entry name" value="Ank_2"/>
    <property type="match status" value="1"/>
</dbReference>
<dbReference type="OMA" id="NNELALC"/>
<name>A0A151THD6_CAJCA</name>
<keyword evidence="4" id="KW-1185">Reference proteome</keyword>
<dbReference type="EMBL" id="CM003608">
    <property type="protein sequence ID" value="KYP66438.1"/>
    <property type="molecule type" value="Genomic_DNA"/>
</dbReference>
<comment type="subcellular location">
    <subcellularLocation>
        <location evidence="1">Cell membrane</location>
        <topology evidence="1">Peripheral membrane protein</topology>
        <orientation evidence="1">Cytoplasmic side</orientation>
    </subcellularLocation>
</comment>
<dbReference type="Gramene" id="C.cajan_12355.t">
    <property type="protein sequence ID" value="C.cajan_12355.t"/>
    <property type="gene ID" value="C.cajan_12355"/>
</dbReference>
<feature type="repeat" description="ANK" evidence="2">
    <location>
        <begin position="152"/>
        <end position="184"/>
    </location>
</feature>
<sequence length="336" mass="38024">MKDTPWGIVQVLTKDNYDRWKNQMKIYLMMQKLWTVVQTESDSVSTNVGAGSSNEIDNNELALCIIQSACGSKILDEISHLNTAKEAWNFLAWRYGSELEATPDIEQGRVGDNVRHCIKLYKCVEEGDEKGVELFLSLAEGRRALFLTSDSDRRTVLHVAAIAGHVKVVEVLVREGEDILLKMHDNMGNTALALAAYLTGKTEVAECMVEDKKGGRIRQNLLAIANNDGEIPLLLAADRGHKRMTRYLFSKTPYKVLNEQDYDKRVLLLERCIREEILDVALGLLELYLELDQLPPESLPDVFLALRALAKMPYAFLSGCQFGFLHNFIYNCFNKF</sequence>
<organism evidence="3 4">
    <name type="scientific">Cajanus cajan</name>
    <name type="common">Pigeon pea</name>
    <name type="synonym">Cajanus indicus</name>
    <dbReference type="NCBI Taxonomy" id="3821"/>
    <lineage>
        <taxon>Eukaryota</taxon>
        <taxon>Viridiplantae</taxon>
        <taxon>Streptophyta</taxon>
        <taxon>Embryophyta</taxon>
        <taxon>Tracheophyta</taxon>
        <taxon>Spermatophyta</taxon>
        <taxon>Magnoliopsida</taxon>
        <taxon>eudicotyledons</taxon>
        <taxon>Gunneridae</taxon>
        <taxon>Pentapetalae</taxon>
        <taxon>rosids</taxon>
        <taxon>fabids</taxon>
        <taxon>Fabales</taxon>
        <taxon>Fabaceae</taxon>
        <taxon>Papilionoideae</taxon>
        <taxon>50 kb inversion clade</taxon>
        <taxon>NPAAA clade</taxon>
        <taxon>indigoferoid/millettioid clade</taxon>
        <taxon>Phaseoleae</taxon>
        <taxon>Cajanus</taxon>
    </lineage>
</organism>
<dbReference type="Proteomes" id="UP000075243">
    <property type="component" value="Chromosome 6"/>
</dbReference>
<evidence type="ECO:0000313" key="4">
    <source>
        <dbReference type="Proteomes" id="UP000075243"/>
    </source>
</evidence>
<dbReference type="InterPro" id="IPR036770">
    <property type="entry name" value="Ankyrin_rpt-contain_sf"/>
</dbReference>
<evidence type="ECO:0000256" key="1">
    <source>
        <dbReference type="ARBA" id="ARBA00004413"/>
    </source>
</evidence>
<dbReference type="SMART" id="SM00248">
    <property type="entry name" value="ANK"/>
    <property type="match status" value="3"/>
</dbReference>
<gene>
    <name evidence="3" type="ORF">KK1_012732</name>
</gene>
<dbReference type="PANTHER" id="PTHR24121">
    <property type="entry name" value="NO MECHANORECEPTOR POTENTIAL C, ISOFORM D-RELATED"/>
    <property type="match status" value="1"/>
</dbReference>
<reference evidence="3 4" key="1">
    <citation type="journal article" date="2012" name="Nat. Biotechnol.">
        <title>Draft genome sequence of pigeonpea (Cajanus cajan), an orphan legume crop of resource-poor farmers.</title>
        <authorList>
            <person name="Varshney R.K."/>
            <person name="Chen W."/>
            <person name="Li Y."/>
            <person name="Bharti A.K."/>
            <person name="Saxena R.K."/>
            <person name="Schlueter J.A."/>
            <person name="Donoghue M.T."/>
            <person name="Azam S."/>
            <person name="Fan G."/>
            <person name="Whaley A.M."/>
            <person name="Farmer A.D."/>
            <person name="Sheridan J."/>
            <person name="Iwata A."/>
            <person name="Tuteja R."/>
            <person name="Penmetsa R.V."/>
            <person name="Wu W."/>
            <person name="Upadhyaya H.D."/>
            <person name="Yang S.P."/>
            <person name="Shah T."/>
            <person name="Saxena K.B."/>
            <person name="Michael T."/>
            <person name="McCombie W.R."/>
            <person name="Yang B."/>
            <person name="Zhang G."/>
            <person name="Yang H."/>
            <person name="Wang J."/>
            <person name="Spillane C."/>
            <person name="Cook D.R."/>
            <person name="May G.D."/>
            <person name="Xu X."/>
            <person name="Jackson S.A."/>
        </authorList>
    </citation>
    <scope>NUCLEOTIDE SEQUENCE [LARGE SCALE GENOMIC DNA]</scope>
    <source>
        <strain evidence="4">cv. Asha</strain>
    </source>
</reference>
<evidence type="ECO:0000313" key="3">
    <source>
        <dbReference type="EMBL" id="KYP66438.1"/>
    </source>
</evidence>
<keyword evidence="2" id="KW-0040">ANK repeat</keyword>
<protein>
    <submittedName>
        <fullName evidence="3">Uncharacterized protein</fullName>
    </submittedName>
</protein>
<dbReference type="SUPFAM" id="SSF48403">
    <property type="entry name" value="Ankyrin repeat"/>
    <property type="match status" value="1"/>
</dbReference>